<dbReference type="PROSITE" id="PS00723">
    <property type="entry name" value="POLYPRENYL_SYNTHASE_1"/>
    <property type="match status" value="1"/>
</dbReference>
<dbReference type="AlphaFoldDB" id="A0AA90NKL4"/>
<dbReference type="PANTHER" id="PTHR12001:SF69">
    <property type="entry name" value="ALL TRANS-POLYPRENYL-DIPHOSPHATE SYNTHASE PDSS1"/>
    <property type="match status" value="1"/>
</dbReference>
<protein>
    <recommendedName>
        <fullName evidence="9">Octaprenyl diphosphate synthase</fullName>
        <ecNumber evidence="8">2.5.1.90</ecNumber>
    </recommendedName>
    <alternativeName>
        <fullName evidence="11">All-trans-octaprenyl-diphosphate synthase</fullName>
    </alternativeName>
    <alternativeName>
        <fullName evidence="10">Octaprenyl pyrophosphate synthase</fullName>
    </alternativeName>
</protein>
<dbReference type="SUPFAM" id="SSF48576">
    <property type="entry name" value="Terpenoid synthases"/>
    <property type="match status" value="1"/>
</dbReference>
<dbReference type="EMBL" id="JASXSV010000003">
    <property type="protein sequence ID" value="MDP0588302.1"/>
    <property type="molecule type" value="Genomic_DNA"/>
</dbReference>
<dbReference type="InterPro" id="IPR008949">
    <property type="entry name" value="Isoprenoid_synthase_dom_sf"/>
</dbReference>
<dbReference type="PROSITE" id="PS00444">
    <property type="entry name" value="POLYPRENYL_SYNTHASE_2"/>
    <property type="match status" value="1"/>
</dbReference>
<accession>A0AA90NKL4</accession>
<organism evidence="13 14">
    <name type="scientific">Candidatus Endonucleibacter bathymodioli</name>
    <dbReference type="NCBI Taxonomy" id="539814"/>
    <lineage>
        <taxon>Bacteria</taxon>
        <taxon>Pseudomonadati</taxon>
        <taxon>Pseudomonadota</taxon>
        <taxon>Gammaproteobacteria</taxon>
        <taxon>Oceanospirillales</taxon>
        <taxon>Endozoicomonadaceae</taxon>
        <taxon>Candidatus Endonucleibacter</taxon>
    </lineage>
</organism>
<evidence type="ECO:0000256" key="6">
    <source>
        <dbReference type="ARBA" id="ARBA00051506"/>
    </source>
</evidence>
<evidence type="ECO:0000256" key="3">
    <source>
        <dbReference type="ARBA" id="ARBA00022679"/>
    </source>
</evidence>
<dbReference type="InterPro" id="IPR033749">
    <property type="entry name" value="Polyprenyl_synt_CS"/>
</dbReference>
<dbReference type="InterPro" id="IPR000092">
    <property type="entry name" value="Polyprenyl_synt"/>
</dbReference>
<proteinExistence type="inferred from homology"/>
<gene>
    <name evidence="13" type="ORF">QS748_03520</name>
</gene>
<dbReference type="Pfam" id="PF00348">
    <property type="entry name" value="polyprenyl_synt"/>
    <property type="match status" value="1"/>
</dbReference>
<dbReference type="GO" id="GO:0046872">
    <property type="term" value="F:metal ion binding"/>
    <property type="evidence" value="ECO:0007669"/>
    <property type="project" value="UniProtKB-KW"/>
</dbReference>
<evidence type="ECO:0000256" key="2">
    <source>
        <dbReference type="ARBA" id="ARBA00006706"/>
    </source>
</evidence>
<dbReference type="EC" id="2.5.1.90" evidence="8"/>
<evidence type="ECO:0000256" key="9">
    <source>
        <dbReference type="ARBA" id="ARBA00072473"/>
    </source>
</evidence>
<comment type="similarity">
    <text evidence="2 12">Belongs to the FPP/GGPP synthase family.</text>
</comment>
<evidence type="ECO:0000256" key="1">
    <source>
        <dbReference type="ARBA" id="ARBA00001946"/>
    </source>
</evidence>
<sequence>MLRELHSDTALISQIGKYIIQSGGKRLRPLLVLLTTKACDYKGDQHIPLASIIEFLHSATLLHDDVVDKSDLRRGLHTANTIWGNASSVLVGDFLYSRTFQMIAKLQNFKLLNVLADATNVIAEGEVMQLTHIHDTNISESQYMEIIRCKTAMLFEASAHTAAILSKVSLKTEHSLASYGNYLGIAFQLIDDLLDYSGDSNDMGKNTGDDLAEGKPTLPLIYTIANGSTEQQAIVRQAIKKGEQGNISNIIKVVRTCGALEYTAQKAQKFATKAIAALDYIPASKYRDAMEDLARFAIDRTH</sequence>
<evidence type="ECO:0000256" key="12">
    <source>
        <dbReference type="RuleBase" id="RU004466"/>
    </source>
</evidence>
<name>A0AA90NKL4_9GAMM</name>
<evidence type="ECO:0000256" key="4">
    <source>
        <dbReference type="ARBA" id="ARBA00022723"/>
    </source>
</evidence>
<keyword evidence="4" id="KW-0479">Metal-binding</keyword>
<evidence type="ECO:0000256" key="8">
    <source>
        <dbReference type="ARBA" id="ARBA00066511"/>
    </source>
</evidence>
<dbReference type="SFLD" id="SFLDS00005">
    <property type="entry name" value="Isoprenoid_Synthase_Type_I"/>
    <property type="match status" value="1"/>
</dbReference>
<keyword evidence="14" id="KW-1185">Reference proteome</keyword>
<comment type="function">
    <text evidence="7">Supplies octaprenyl diphosphate, the precursor for the side chain of the isoprenoid quinones ubiquinone and menaquinone.</text>
</comment>
<dbReference type="GO" id="GO:0008299">
    <property type="term" value="P:isoprenoid biosynthetic process"/>
    <property type="evidence" value="ECO:0007669"/>
    <property type="project" value="InterPro"/>
</dbReference>
<evidence type="ECO:0000256" key="5">
    <source>
        <dbReference type="ARBA" id="ARBA00022842"/>
    </source>
</evidence>
<reference evidence="13 14" key="1">
    <citation type="journal article" date="2023" name="bioRxiv">
        <title>An intranuclear bacterial parasite of deep-sea mussels expresses apoptosis inhibitors acquired from its host.</title>
        <authorList>
            <person name="Gonzalez Porras M.A."/>
            <person name="Assie A."/>
            <person name="Tietjen M."/>
            <person name="Violette M."/>
            <person name="Kleiner M."/>
            <person name="Gruber-Vodicka H."/>
            <person name="Dubilier N."/>
            <person name="Leisch N."/>
        </authorList>
    </citation>
    <scope>NUCLEOTIDE SEQUENCE [LARGE SCALE GENOMIC DNA]</scope>
    <source>
        <strain evidence="13">IAP13</strain>
    </source>
</reference>
<keyword evidence="5" id="KW-0460">Magnesium</keyword>
<comment type="catalytic activity">
    <reaction evidence="6">
        <text>5 isopentenyl diphosphate + (2E,6E)-farnesyl diphosphate = all-trans-octaprenyl diphosphate + 5 diphosphate</text>
        <dbReference type="Rhea" id="RHEA:27798"/>
        <dbReference type="ChEBI" id="CHEBI:33019"/>
        <dbReference type="ChEBI" id="CHEBI:57711"/>
        <dbReference type="ChEBI" id="CHEBI:128769"/>
        <dbReference type="ChEBI" id="CHEBI:175763"/>
        <dbReference type="EC" id="2.5.1.90"/>
    </reaction>
</comment>
<evidence type="ECO:0000256" key="7">
    <source>
        <dbReference type="ARBA" id="ARBA00055029"/>
    </source>
</evidence>
<evidence type="ECO:0000256" key="10">
    <source>
        <dbReference type="ARBA" id="ARBA00079637"/>
    </source>
</evidence>
<dbReference type="CDD" id="cd00685">
    <property type="entry name" value="Trans_IPPS_HT"/>
    <property type="match status" value="1"/>
</dbReference>
<evidence type="ECO:0000313" key="14">
    <source>
        <dbReference type="Proteomes" id="UP001178148"/>
    </source>
</evidence>
<comment type="cofactor">
    <cofactor evidence="1">
        <name>Mg(2+)</name>
        <dbReference type="ChEBI" id="CHEBI:18420"/>
    </cofactor>
</comment>
<comment type="caution">
    <text evidence="13">The sequence shown here is derived from an EMBL/GenBank/DDBJ whole genome shotgun (WGS) entry which is preliminary data.</text>
</comment>
<dbReference type="Gene3D" id="1.10.600.10">
    <property type="entry name" value="Farnesyl Diphosphate Synthase"/>
    <property type="match status" value="1"/>
</dbReference>
<dbReference type="FunFam" id="1.10.600.10:FF:000002">
    <property type="entry name" value="Octaprenyl diphosphate synthase"/>
    <property type="match status" value="1"/>
</dbReference>
<dbReference type="Proteomes" id="UP001178148">
    <property type="component" value="Unassembled WGS sequence"/>
</dbReference>
<keyword evidence="3 12" id="KW-0808">Transferase</keyword>
<dbReference type="PANTHER" id="PTHR12001">
    <property type="entry name" value="GERANYLGERANYL PYROPHOSPHATE SYNTHASE"/>
    <property type="match status" value="1"/>
</dbReference>
<evidence type="ECO:0000313" key="13">
    <source>
        <dbReference type="EMBL" id="MDP0588302.1"/>
    </source>
</evidence>
<evidence type="ECO:0000256" key="11">
    <source>
        <dbReference type="ARBA" id="ARBA00083124"/>
    </source>
</evidence>
<dbReference type="GO" id="GO:0106350">
    <property type="term" value="F:all-trans-octaprenyl-diphosphate synthase activity"/>
    <property type="evidence" value="ECO:0007669"/>
    <property type="project" value="UniProtKB-EC"/>
</dbReference>